<dbReference type="EMBL" id="JACGWN010000006">
    <property type="protein sequence ID" value="KAL0447806.1"/>
    <property type="molecule type" value="Genomic_DNA"/>
</dbReference>
<protein>
    <recommendedName>
        <fullName evidence="1">Reverse transcriptase domain-containing protein</fullName>
    </recommendedName>
</protein>
<dbReference type="InterPro" id="IPR043502">
    <property type="entry name" value="DNA/RNA_pol_sf"/>
</dbReference>
<comment type="caution">
    <text evidence="2">The sequence shown here is derived from an EMBL/GenBank/DDBJ whole genome shotgun (WGS) entry which is preliminary data.</text>
</comment>
<dbReference type="PROSITE" id="PS50878">
    <property type="entry name" value="RT_POL"/>
    <property type="match status" value="1"/>
</dbReference>
<dbReference type="Pfam" id="PF00078">
    <property type="entry name" value="RVT_1"/>
    <property type="match status" value="1"/>
</dbReference>
<dbReference type="PANTHER" id="PTHR31635">
    <property type="entry name" value="REVERSE TRANSCRIPTASE DOMAIN-CONTAINING PROTEIN-RELATED"/>
    <property type="match status" value="1"/>
</dbReference>
<proteinExistence type="predicted"/>
<dbReference type="CDD" id="cd01650">
    <property type="entry name" value="RT_nLTR_like"/>
    <property type="match status" value="1"/>
</dbReference>
<feature type="domain" description="Reverse transcriptase" evidence="1">
    <location>
        <begin position="9"/>
        <end position="131"/>
    </location>
</feature>
<organism evidence="2">
    <name type="scientific">Sesamum latifolium</name>
    <dbReference type="NCBI Taxonomy" id="2727402"/>
    <lineage>
        <taxon>Eukaryota</taxon>
        <taxon>Viridiplantae</taxon>
        <taxon>Streptophyta</taxon>
        <taxon>Embryophyta</taxon>
        <taxon>Tracheophyta</taxon>
        <taxon>Spermatophyta</taxon>
        <taxon>Magnoliopsida</taxon>
        <taxon>eudicotyledons</taxon>
        <taxon>Gunneridae</taxon>
        <taxon>Pentapetalae</taxon>
        <taxon>asterids</taxon>
        <taxon>lamiids</taxon>
        <taxon>Lamiales</taxon>
        <taxon>Pedaliaceae</taxon>
        <taxon>Sesamum</taxon>
    </lineage>
</organism>
<dbReference type="AlphaFoldDB" id="A0AAW2X6Q9"/>
<dbReference type="InterPro" id="IPR000477">
    <property type="entry name" value="RT_dom"/>
</dbReference>
<evidence type="ECO:0000313" key="2">
    <source>
        <dbReference type="EMBL" id="KAL0447806.1"/>
    </source>
</evidence>
<dbReference type="SUPFAM" id="SSF56672">
    <property type="entry name" value="DNA/RNA polymerases"/>
    <property type="match status" value="1"/>
</dbReference>
<dbReference type="PANTHER" id="PTHR31635:SF196">
    <property type="entry name" value="REVERSE TRANSCRIPTASE DOMAIN-CONTAINING PROTEIN-RELATED"/>
    <property type="match status" value="1"/>
</dbReference>
<evidence type="ECO:0000259" key="1">
    <source>
        <dbReference type="PROSITE" id="PS50878"/>
    </source>
</evidence>
<gene>
    <name evidence="2" type="ORF">Slati_1908500</name>
</gene>
<reference evidence="2" key="2">
    <citation type="journal article" date="2024" name="Plant">
        <title>Genomic evolution and insights into agronomic trait innovations of Sesamum species.</title>
        <authorList>
            <person name="Miao H."/>
            <person name="Wang L."/>
            <person name="Qu L."/>
            <person name="Liu H."/>
            <person name="Sun Y."/>
            <person name="Le M."/>
            <person name="Wang Q."/>
            <person name="Wei S."/>
            <person name="Zheng Y."/>
            <person name="Lin W."/>
            <person name="Duan Y."/>
            <person name="Cao H."/>
            <person name="Xiong S."/>
            <person name="Wang X."/>
            <person name="Wei L."/>
            <person name="Li C."/>
            <person name="Ma Q."/>
            <person name="Ju M."/>
            <person name="Zhao R."/>
            <person name="Li G."/>
            <person name="Mu C."/>
            <person name="Tian Q."/>
            <person name="Mei H."/>
            <person name="Zhang T."/>
            <person name="Gao T."/>
            <person name="Zhang H."/>
        </authorList>
    </citation>
    <scope>NUCLEOTIDE SEQUENCE</scope>
    <source>
        <strain evidence="2">KEN1</strain>
    </source>
</reference>
<accession>A0AAW2X6Q9</accession>
<name>A0AAW2X6Q9_9LAMI</name>
<reference evidence="2" key="1">
    <citation type="submission" date="2020-06" db="EMBL/GenBank/DDBJ databases">
        <authorList>
            <person name="Li T."/>
            <person name="Hu X."/>
            <person name="Zhang T."/>
            <person name="Song X."/>
            <person name="Zhang H."/>
            <person name="Dai N."/>
            <person name="Sheng W."/>
            <person name="Hou X."/>
            <person name="Wei L."/>
        </authorList>
    </citation>
    <scope>NUCLEOTIDE SEQUENCE</scope>
    <source>
        <strain evidence="2">KEN1</strain>
        <tissue evidence="2">Leaf</tissue>
    </source>
</reference>
<sequence length="131" mass="15501">MDITSCILDFLNYRAMDPKFNYTHIVLIPKRPNPEEVSHFRPISLCNVIYRVASKMITNRLKPFMHELISENQSAFIPDRLITDNILVDYELNHYLSHKYWGKVGHAALKLDLSNAYDRVEWNFFLRVLES</sequence>